<dbReference type="PANTHER" id="PTHR42760">
    <property type="entry name" value="SHORT-CHAIN DEHYDROGENASES/REDUCTASES FAMILY MEMBER"/>
    <property type="match status" value="1"/>
</dbReference>
<name>A0A0L1ITG1_ASPN3</name>
<evidence type="ECO:0000256" key="3">
    <source>
        <dbReference type="ARBA" id="ARBA00023002"/>
    </source>
</evidence>
<keyword evidence="3" id="KW-0560">Oxidoreductase</keyword>
<reference evidence="4 5" key="1">
    <citation type="submission" date="2014-06" db="EMBL/GenBank/DDBJ databases">
        <title>The Genome of the Aflatoxigenic Filamentous Fungus Aspergillus nomius.</title>
        <authorList>
            <person name="Moore M.G."/>
            <person name="Shannon B.M."/>
            <person name="Brian M.M."/>
        </authorList>
    </citation>
    <scope>NUCLEOTIDE SEQUENCE [LARGE SCALE GENOMIC DNA]</scope>
    <source>
        <strain evidence="4 5">NRRL 13137</strain>
    </source>
</reference>
<dbReference type="EMBL" id="JNOM01000344">
    <property type="protein sequence ID" value="KNG82448.1"/>
    <property type="molecule type" value="Genomic_DNA"/>
</dbReference>
<comment type="caution">
    <text evidence="4">The sequence shown here is derived from an EMBL/GenBank/DDBJ whole genome shotgun (WGS) entry which is preliminary data.</text>
</comment>
<keyword evidence="2" id="KW-0521">NADP</keyword>
<dbReference type="PRINTS" id="PR00081">
    <property type="entry name" value="GDHRDH"/>
</dbReference>
<dbReference type="OrthoDB" id="1933717at2759"/>
<dbReference type="InterPro" id="IPR002347">
    <property type="entry name" value="SDR_fam"/>
</dbReference>
<keyword evidence="5" id="KW-1185">Reference proteome</keyword>
<evidence type="ECO:0000313" key="5">
    <source>
        <dbReference type="Proteomes" id="UP000037505"/>
    </source>
</evidence>
<dbReference type="InterPro" id="IPR036291">
    <property type="entry name" value="NAD(P)-bd_dom_sf"/>
</dbReference>
<comment type="similarity">
    <text evidence="1">Belongs to the short-chain dehydrogenases/reductases (SDR) family.</text>
</comment>
<proteinExistence type="inferred from homology"/>
<sequence length="295" mass="31738">MSDSQIDPDQFTRAGSITKDYYRDVYPTIDPTRSDLSQAGKVTIVTGAGKGIGRAIARAHAQAGVKGLVLITQSAQSAEETKAIVEAEFPAVEVLAVPTDITDEKALAQTFVTIKEKFGTAVHTLVNNAGVFASVAPVAESHSTTWWKDFEVNVRGTYLITAAYLRLIADEAADFQPTVVNLISTIALTPPGLSSYFISKLGVAKFTEFIAAENPRVAAYSLSPGIVLTSMTLDGFKPFAKDTPELPSAVTVYLAAKRPQYLNGRHLSCNWDLAELEARQSEFASSDKLTVGQFI</sequence>
<organism evidence="4 5">
    <name type="scientific">Aspergillus nomiae NRRL (strain ATCC 15546 / NRRL 13137 / CBS 260.88 / M93)</name>
    <dbReference type="NCBI Taxonomy" id="1509407"/>
    <lineage>
        <taxon>Eukaryota</taxon>
        <taxon>Fungi</taxon>
        <taxon>Dikarya</taxon>
        <taxon>Ascomycota</taxon>
        <taxon>Pezizomycotina</taxon>
        <taxon>Eurotiomycetes</taxon>
        <taxon>Eurotiomycetidae</taxon>
        <taxon>Eurotiales</taxon>
        <taxon>Aspergillaceae</taxon>
        <taxon>Aspergillus</taxon>
        <taxon>Aspergillus subgen. Circumdati</taxon>
    </lineage>
</organism>
<dbReference type="RefSeq" id="XP_015403371.1">
    <property type="nucleotide sequence ID" value="XM_015554538.1"/>
</dbReference>
<evidence type="ECO:0000313" key="4">
    <source>
        <dbReference type="EMBL" id="KNG82448.1"/>
    </source>
</evidence>
<dbReference type="AlphaFoldDB" id="A0A0L1ITG1"/>
<dbReference type="SUPFAM" id="SSF51735">
    <property type="entry name" value="NAD(P)-binding Rossmann-fold domains"/>
    <property type="match status" value="1"/>
</dbReference>
<dbReference type="GO" id="GO:0016616">
    <property type="term" value="F:oxidoreductase activity, acting on the CH-OH group of donors, NAD or NADP as acceptor"/>
    <property type="evidence" value="ECO:0007669"/>
    <property type="project" value="TreeGrafter"/>
</dbReference>
<gene>
    <name evidence="4" type="ORF">ANOM_009282</name>
</gene>
<dbReference type="Proteomes" id="UP000037505">
    <property type="component" value="Unassembled WGS sequence"/>
</dbReference>
<evidence type="ECO:0000256" key="2">
    <source>
        <dbReference type="ARBA" id="ARBA00022857"/>
    </source>
</evidence>
<accession>A0A0L1ITG1</accession>
<dbReference type="GeneID" id="26811086"/>
<dbReference type="CDD" id="cd05233">
    <property type="entry name" value="SDR_c"/>
    <property type="match status" value="1"/>
</dbReference>
<evidence type="ECO:0000256" key="1">
    <source>
        <dbReference type="ARBA" id="ARBA00006484"/>
    </source>
</evidence>
<dbReference type="Pfam" id="PF00106">
    <property type="entry name" value="adh_short"/>
    <property type="match status" value="1"/>
</dbReference>
<protein>
    <submittedName>
        <fullName evidence="4">Oxidoreductase, short chain dehydrogenase/reductase family</fullName>
    </submittedName>
</protein>
<dbReference type="STRING" id="1509407.A0A0L1ITG1"/>
<dbReference type="PANTHER" id="PTHR42760:SF37">
    <property type="entry name" value="CLAVALDEHYDE DEHYDROGENASE"/>
    <property type="match status" value="1"/>
</dbReference>
<dbReference type="Gene3D" id="3.40.50.720">
    <property type="entry name" value="NAD(P)-binding Rossmann-like Domain"/>
    <property type="match status" value="1"/>
</dbReference>